<protein>
    <recommendedName>
        <fullName evidence="3">NADH:ubiquinone reductase (H(+)-translocating)</fullName>
        <ecNumber evidence="3">7.1.1.2</ecNumber>
    </recommendedName>
    <alternativeName>
        <fullName evidence="7">NADH dehydrogenase subunit 5</fullName>
    </alternativeName>
</protein>
<feature type="transmembrane region" description="Helical" evidence="9">
    <location>
        <begin position="165"/>
        <end position="189"/>
    </location>
</feature>
<name>A0AAW2H7A7_9NEOP</name>
<keyword evidence="5 9" id="KW-1133">Transmembrane helix</keyword>
<dbReference type="GO" id="GO:0003954">
    <property type="term" value="F:NADH dehydrogenase activity"/>
    <property type="evidence" value="ECO:0007669"/>
    <property type="project" value="TreeGrafter"/>
</dbReference>
<comment type="catalytic activity">
    <reaction evidence="8">
        <text>a ubiquinone + NADH + 5 H(+)(in) = a ubiquinol + NAD(+) + 4 H(+)(out)</text>
        <dbReference type="Rhea" id="RHEA:29091"/>
        <dbReference type="Rhea" id="RHEA-COMP:9565"/>
        <dbReference type="Rhea" id="RHEA-COMP:9566"/>
        <dbReference type="ChEBI" id="CHEBI:15378"/>
        <dbReference type="ChEBI" id="CHEBI:16389"/>
        <dbReference type="ChEBI" id="CHEBI:17976"/>
        <dbReference type="ChEBI" id="CHEBI:57540"/>
        <dbReference type="ChEBI" id="CHEBI:57945"/>
        <dbReference type="EC" id="7.1.1.2"/>
    </reaction>
</comment>
<dbReference type="GO" id="GO:0042773">
    <property type="term" value="P:ATP synthesis coupled electron transport"/>
    <property type="evidence" value="ECO:0007669"/>
    <property type="project" value="InterPro"/>
</dbReference>
<comment type="caution">
    <text evidence="11">The sequence shown here is derived from an EMBL/GenBank/DDBJ whole genome shotgun (WGS) entry which is preliminary data.</text>
</comment>
<dbReference type="InterPro" id="IPR001750">
    <property type="entry name" value="ND/Mrp_TM"/>
</dbReference>
<accession>A0AAW2H7A7</accession>
<dbReference type="GO" id="GO:0016020">
    <property type="term" value="C:membrane"/>
    <property type="evidence" value="ECO:0007669"/>
    <property type="project" value="UniProtKB-SubCell"/>
</dbReference>
<dbReference type="PANTHER" id="PTHR42829:SF2">
    <property type="entry name" value="NADH-UBIQUINONE OXIDOREDUCTASE CHAIN 5"/>
    <property type="match status" value="1"/>
</dbReference>
<evidence type="ECO:0000259" key="10">
    <source>
        <dbReference type="Pfam" id="PF00361"/>
    </source>
</evidence>
<sequence>MEAPTPVSALVHSSTLVTAGIYLLVRYSRYWENNDVIREILITLSFSTLVMARFVAIGENDVKKVVALSTLRQLGLIMFALGNGMLEVGFFHLITHAYYKALIFIVVGYLLHNAGGNQDLKGVFLSSNTPMLYILLCCSSIALTGMPFLSGFYSKDLLVDIIVKISYYKVLGVIFTFILTLIYTTRVVFNLINNYRKFFSSSIKKSSR</sequence>
<evidence type="ECO:0000256" key="7">
    <source>
        <dbReference type="ARBA" id="ARBA00031027"/>
    </source>
</evidence>
<comment type="subcellular location">
    <subcellularLocation>
        <location evidence="2">Membrane</location>
        <topology evidence="2">Multi-pass membrane protein</topology>
    </subcellularLocation>
</comment>
<reference evidence="11" key="1">
    <citation type="journal article" date="2024" name="Gigascience">
        <title>Chromosome-level genome of the poultry shaft louse Menopon gallinae provides insight into the host-switching and adaptive evolution of parasitic lice.</title>
        <authorList>
            <person name="Xu Y."/>
            <person name="Ma L."/>
            <person name="Liu S."/>
            <person name="Liang Y."/>
            <person name="Liu Q."/>
            <person name="He Z."/>
            <person name="Tian L."/>
            <person name="Duan Y."/>
            <person name="Cai W."/>
            <person name="Li H."/>
            <person name="Song F."/>
        </authorList>
    </citation>
    <scope>NUCLEOTIDE SEQUENCE</scope>
    <source>
        <strain evidence="11">Cailab_2023a</strain>
    </source>
</reference>
<dbReference type="InterPro" id="IPR003945">
    <property type="entry name" value="NU5C-like"/>
</dbReference>
<feature type="transmembrane region" description="Helical" evidence="9">
    <location>
        <begin position="132"/>
        <end position="153"/>
    </location>
</feature>
<organism evidence="11">
    <name type="scientific">Menopon gallinae</name>
    <name type="common">poultry shaft louse</name>
    <dbReference type="NCBI Taxonomy" id="328185"/>
    <lineage>
        <taxon>Eukaryota</taxon>
        <taxon>Metazoa</taxon>
        <taxon>Ecdysozoa</taxon>
        <taxon>Arthropoda</taxon>
        <taxon>Hexapoda</taxon>
        <taxon>Insecta</taxon>
        <taxon>Pterygota</taxon>
        <taxon>Neoptera</taxon>
        <taxon>Paraneoptera</taxon>
        <taxon>Psocodea</taxon>
        <taxon>Troctomorpha</taxon>
        <taxon>Phthiraptera</taxon>
        <taxon>Amblycera</taxon>
        <taxon>Menoponidae</taxon>
        <taxon>Menopon</taxon>
    </lineage>
</organism>
<evidence type="ECO:0000256" key="5">
    <source>
        <dbReference type="ARBA" id="ARBA00022989"/>
    </source>
</evidence>
<dbReference type="PRINTS" id="PR01434">
    <property type="entry name" value="NADHDHGNASE5"/>
</dbReference>
<evidence type="ECO:0000256" key="6">
    <source>
        <dbReference type="ARBA" id="ARBA00023136"/>
    </source>
</evidence>
<dbReference type="AlphaFoldDB" id="A0AAW2H7A7"/>
<gene>
    <name evidence="11" type="ORF">PYX00_011232</name>
</gene>
<keyword evidence="6 9" id="KW-0472">Membrane</keyword>
<feature type="transmembrane region" description="Helical" evidence="9">
    <location>
        <begin position="6"/>
        <end position="25"/>
    </location>
</feature>
<dbReference type="Pfam" id="PF00361">
    <property type="entry name" value="Proton_antipo_M"/>
    <property type="match status" value="1"/>
</dbReference>
<evidence type="ECO:0000313" key="11">
    <source>
        <dbReference type="EMBL" id="KAL0265527.1"/>
    </source>
</evidence>
<evidence type="ECO:0000256" key="1">
    <source>
        <dbReference type="ARBA" id="ARBA00003257"/>
    </source>
</evidence>
<feature type="domain" description="NADH:quinone oxidoreductase/Mrp antiporter transmembrane" evidence="10">
    <location>
        <begin position="1"/>
        <end position="178"/>
    </location>
</feature>
<evidence type="ECO:0000256" key="8">
    <source>
        <dbReference type="ARBA" id="ARBA00049551"/>
    </source>
</evidence>
<evidence type="ECO:0000256" key="4">
    <source>
        <dbReference type="ARBA" id="ARBA00022692"/>
    </source>
</evidence>
<dbReference type="EC" id="7.1.1.2" evidence="3"/>
<feature type="transmembrane region" description="Helical" evidence="9">
    <location>
        <begin position="37"/>
        <end position="56"/>
    </location>
</feature>
<evidence type="ECO:0000256" key="2">
    <source>
        <dbReference type="ARBA" id="ARBA00004141"/>
    </source>
</evidence>
<feature type="transmembrane region" description="Helical" evidence="9">
    <location>
        <begin position="90"/>
        <end position="111"/>
    </location>
</feature>
<comment type="function">
    <text evidence="1">Core subunit of the mitochondrial membrane respiratory chain NADH dehydrogenase (Complex I) that is believed to belong to the minimal assembly required for catalysis. Complex I functions in the transfer of electrons from NADH to the respiratory chain. The immediate electron acceptor for the enzyme is believed to be ubiquinone.</text>
</comment>
<evidence type="ECO:0000256" key="3">
    <source>
        <dbReference type="ARBA" id="ARBA00012944"/>
    </source>
</evidence>
<keyword evidence="4 9" id="KW-0812">Transmembrane</keyword>
<dbReference type="EMBL" id="JARGDH010000009">
    <property type="protein sequence ID" value="KAL0265527.1"/>
    <property type="molecule type" value="Genomic_DNA"/>
</dbReference>
<dbReference type="GO" id="GO:0008137">
    <property type="term" value="F:NADH dehydrogenase (ubiquinone) activity"/>
    <property type="evidence" value="ECO:0007669"/>
    <property type="project" value="UniProtKB-EC"/>
</dbReference>
<proteinExistence type="predicted"/>
<dbReference type="GO" id="GO:0015990">
    <property type="term" value="P:electron transport coupled proton transport"/>
    <property type="evidence" value="ECO:0007669"/>
    <property type="project" value="TreeGrafter"/>
</dbReference>
<dbReference type="PANTHER" id="PTHR42829">
    <property type="entry name" value="NADH-UBIQUINONE OXIDOREDUCTASE CHAIN 5"/>
    <property type="match status" value="1"/>
</dbReference>
<evidence type="ECO:0000256" key="9">
    <source>
        <dbReference type="SAM" id="Phobius"/>
    </source>
</evidence>